<dbReference type="Proteomes" id="UP000633205">
    <property type="component" value="Unassembled WGS sequence"/>
</dbReference>
<dbReference type="InterPro" id="IPR002035">
    <property type="entry name" value="VWF_A"/>
</dbReference>
<feature type="transmembrane region" description="Helical" evidence="1">
    <location>
        <begin position="6"/>
        <end position="26"/>
    </location>
</feature>
<keyword evidence="1" id="KW-1133">Transmembrane helix</keyword>
<dbReference type="EMBL" id="BMHO01000001">
    <property type="protein sequence ID" value="GGD26626.1"/>
    <property type="molecule type" value="Genomic_DNA"/>
</dbReference>
<dbReference type="Pfam" id="PF13519">
    <property type="entry name" value="VWA_2"/>
    <property type="match status" value="1"/>
</dbReference>
<feature type="transmembrane region" description="Helical" evidence="1">
    <location>
        <begin position="58"/>
        <end position="80"/>
    </location>
</feature>
<reference evidence="3" key="2">
    <citation type="submission" date="2020-09" db="EMBL/GenBank/DDBJ databases">
        <authorList>
            <person name="Sun Q."/>
            <person name="Zhou Y."/>
        </authorList>
    </citation>
    <scope>NUCLEOTIDE SEQUENCE</scope>
    <source>
        <strain evidence="3">CGMCC 1.15152</strain>
    </source>
</reference>
<dbReference type="AlphaFoldDB" id="A0A916Y2L8"/>
<feature type="domain" description="VWFA" evidence="2">
    <location>
        <begin position="96"/>
        <end position="284"/>
    </location>
</feature>
<evidence type="ECO:0000259" key="2">
    <source>
        <dbReference type="PROSITE" id="PS50234"/>
    </source>
</evidence>
<organism evidence="3 4">
    <name type="scientific">Microbacterium faecale</name>
    <dbReference type="NCBI Taxonomy" id="1804630"/>
    <lineage>
        <taxon>Bacteria</taxon>
        <taxon>Bacillati</taxon>
        <taxon>Actinomycetota</taxon>
        <taxon>Actinomycetes</taxon>
        <taxon>Micrococcales</taxon>
        <taxon>Microbacteriaceae</taxon>
        <taxon>Microbacterium</taxon>
    </lineage>
</organism>
<reference evidence="3" key="1">
    <citation type="journal article" date="2014" name="Int. J. Syst. Evol. Microbiol.">
        <title>Complete genome sequence of Corynebacterium casei LMG S-19264T (=DSM 44701T), isolated from a smear-ripened cheese.</title>
        <authorList>
            <consortium name="US DOE Joint Genome Institute (JGI-PGF)"/>
            <person name="Walter F."/>
            <person name="Albersmeier A."/>
            <person name="Kalinowski J."/>
            <person name="Ruckert C."/>
        </authorList>
    </citation>
    <scope>NUCLEOTIDE SEQUENCE</scope>
    <source>
        <strain evidence="3">CGMCC 1.15152</strain>
    </source>
</reference>
<keyword evidence="4" id="KW-1185">Reference proteome</keyword>
<keyword evidence="1" id="KW-0472">Membrane</keyword>
<name>A0A916Y2L8_9MICO</name>
<dbReference type="RefSeq" id="WP_188710593.1">
    <property type="nucleotide sequence ID" value="NZ_BMHO01000001.1"/>
</dbReference>
<accession>A0A916Y2L8</accession>
<evidence type="ECO:0000313" key="4">
    <source>
        <dbReference type="Proteomes" id="UP000633205"/>
    </source>
</evidence>
<dbReference type="SUPFAM" id="SSF53300">
    <property type="entry name" value="vWA-like"/>
    <property type="match status" value="1"/>
</dbReference>
<dbReference type="SMART" id="SM00327">
    <property type="entry name" value="VWA"/>
    <property type="match status" value="1"/>
</dbReference>
<proteinExistence type="predicted"/>
<gene>
    <name evidence="3" type="ORF">GCM10010915_03340</name>
</gene>
<evidence type="ECO:0000313" key="3">
    <source>
        <dbReference type="EMBL" id="GGD26626.1"/>
    </source>
</evidence>
<dbReference type="InterPro" id="IPR036465">
    <property type="entry name" value="vWFA_dom_sf"/>
</dbReference>
<comment type="caution">
    <text evidence="3">The sequence shown here is derived from an EMBL/GenBank/DDBJ whole genome shotgun (WGS) entry which is preliminary data.</text>
</comment>
<sequence>MALTNTWVAIAAVAAVIAVIVAALVWRGRAAPGSGSLVARAERLRRLPAVRRAAQLRVVALIGAATLGAISVVAAGVVAARPMAAQVIEPSAHSRDIMLCLDVSGSMTDVDIEILEVFDALADGFDGERIGLTIFNSSPVQVFPLTDDYPFIHDAIESLRTGMEEGTASGGIPEHWAGTLDGPGSSLIGDGLAACTLRFDHADTDRSRSIILATDNEDFGESIVTLDEAAAHSAEKGIRVFALNPVQDSASEPSERLSRAASATGGHAYALRGETTVADIIAEVEREEATALDARPEVVVSDAPEPWILIAIIASVATVVIAGRIRA</sequence>
<dbReference type="PROSITE" id="PS50234">
    <property type="entry name" value="VWFA"/>
    <property type="match status" value="1"/>
</dbReference>
<dbReference type="Gene3D" id="3.40.50.410">
    <property type="entry name" value="von Willebrand factor, type A domain"/>
    <property type="match status" value="1"/>
</dbReference>
<keyword evidence="1" id="KW-0812">Transmembrane</keyword>
<protein>
    <recommendedName>
        <fullName evidence="2">VWFA domain-containing protein</fullName>
    </recommendedName>
</protein>
<evidence type="ECO:0000256" key="1">
    <source>
        <dbReference type="SAM" id="Phobius"/>
    </source>
</evidence>